<name>A0ABQ8UYX2_9AGAR</name>
<reference evidence="2" key="1">
    <citation type="submission" date="2022-08" db="EMBL/GenBank/DDBJ databases">
        <title>A Global Phylogenomic Analysis of the Shiitake Genus Lentinula.</title>
        <authorList>
            <consortium name="DOE Joint Genome Institute"/>
            <person name="Sierra-Patev S."/>
            <person name="Min B."/>
            <person name="Naranjo-Ortiz M."/>
            <person name="Looney B."/>
            <person name="Konkel Z."/>
            <person name="Slot J.C."/>
            <person name="Sakamoto Y."/>
            <person name="Steenwyk J.L."/>
            <person name="Rokas A."/>
            <person name="Carro J."/>
            <person name="Camarero S."/>
            <person name="Ferreira P."/>
            <person name="Molpeceres G."/>
            <person name="Ruiz-Duenas F.J."/>
            <person name="Serrano A."/>
            <person name="Henrissat B."/>
            <person name="Drula E."/>
            <person name="Hughes K.W."/>
            <person name="Mata J.L."/>
            <person name="Ishikawa N.K."/>
            <person name="Vargas-Isla R."/>
            <person name="Ushijima S."/>
            <person name="Smith C.A."/>
            <person name="Ahrendt S."/>
            <person name="Andreopoulos W."/>
            <person name="He G."/>
            <person name="Labutti K."/>
            <person name="Lipzen A."/>
            <person name="Ng V."/>
            <person name="Riley R."/>
            <person name="Sandor L."/>
            <person name="Barry K."/>
            <person name="Martinez A.T."/>
            <person name="Xiao Y."/>
            <person name="Gibbons J.G."/>
            <person name="Terashima K."/>
            <person name="Grigoriev I.V."/>
            <person name="Hibbett D.S."/>
        </authorList>
    </citation>
    <scope>NUCLEOTIDE SEQUENCE</scope>
    <source>
        <strain evidence="2">RHP3577 ss4</strain>
    </source>
</reference>
<dbReference type="EMBL" id="JANVFT010000116">
    <property type="protein sequence ID" value="KAJ4466345.1"/>
    <property type="molecule type" value="Genomic_DNA"/>
</dbReference>
<accession>A0ABQ8UYX2</accession>
<evidence type="ECO:0000313" key="2">
    <source>
        <dbReference type="EMBL" id="KAJ4466345.1"/>
    </source>
</evidence>
<evidence type="ECO:0000256" key="1">
    <source>
        <dbReference type="SAM" id="MobiDB-lite"/>
    </source>
</evidence>
<protein>
    <submittedName>
        <fullName evidence="2">Uncharacterized protein</fullName>
    </submittedName>
</protein>
<comment type="caution">
    <text evidence="2">The sequence shown here is derived from an EMBL/GenBank/DDBJ whole genome shotgun (WGS) entry which is preliminary data.</text>
</comment>
<evidence type="ECO:0000313" key="3">
    <source>
        <dbReference type="Proteomes" id="UP001150217"/>
    </source>
</evidence>
<dbReference type="Proteomes" id="UP001150217">
    <property type="component" value="Unassembled WGS sequence"/>
</dbReference>
<sequence>MDAQPRFTRAWARATRPKDNDPAPRQVPSLCQSILGPPPVSVDGDPAPADAVTDLPATLPPTQSQPFVQPAWILPHPHGKDADPVNSDDKWFGVAASELYEPHNAYATSGEEGSKHHIHSRLRSGFSSLGDNDFHHVPPPAELSHSVALEDFVELPPRTASMVPINRRIYAPSCGPFRDPALAPVLDVSNNGLSLQPAPIIHVHNRAPAVQRGRGSEHTRQLRTRAHTQEPSSGPDFGVHLRRIHDHPSDNPYTMYLSSYAQNLRATEQRVPVKNGRRFQDPCQGEISSSAPAAMLNQVNPLVVSALCLGWPMFISLNYISRRMSEVGKSSVSAAGETWDIDKAGQVKFKTKRLKELSFESIS</sequence>
<organism evidence="2 3">
    <name type="scientific">Lentinula lateritia</name>
    <dbReference type="NCBI Taxonomy" id="40482"/>
    <lineage>
        <taxon>Eukaryota</taxon>
        <taxon>Fungi</taxon>
        <taxon>Dikarya</taxon>
        <taxon>Basidiomycota</taxon>
        <taxon>Agaricomycotina</taxon>
        <taxon>Agaricomycetes</taxon>
        <taxon>Agaricomycetidae</taxon>
        <taxon>Agaricales</taxon>
        <taxon>Marasmiineae</taxon>
        <taxon>Omphalotaceae</taxon>
        <taxon>Lentinula</taxon>
    </lineage>
</organism>
<gene>
    <name evidence="2" type="ORF">C8R41DRAFT_926164</name>
</gene>
<keyword evidence="3" id="KW-1185">Reference proteome</keyword>
<proteinExistence type="predicted"/>
<feature type="region of interest" description="Disordered" evidence="1">
    <location>
        <begin position="209"/>
        <end position="240"/>
    </location>
</feature>
<feature type="region of interest" description="Disordered" evidence="1">
    <location>
        <begin position="1"/>
        <end position="49"/>
    </location>
</feature>